<feature type="domain" description="Ketoreductase" evidence="4">
    <location>
        <begin position="8"/>
        <end position="181"/>
    </location>
</feature>
<accession>A0ABQ9EM99</accession>
<dbReference type="PANTHER" id="PTHR44252">
    <property type="entry name" value="D-ERYTHRULOSE REDUCTASE"/>
    <property type="match status" value="1"/>
</dbReference>
<dbReference type="InterPro" id="IPR057326">
    <property type="entry name" value="KR_dom"/>
</dbReference>
<evidence type="ECO:0000313" key="6">
    <source>
        <dbReference type="Proteomes" id="UP001217089"/>
    </source>
</evidence>
<dbReference type="EMBL" id="JARBDR010000813">
    <property type="protein sequence ID" value="KAJ8306059.1"/>
    <property type="molecule type" value="Genomic_DNA"/>
</dbReference>
<comment type="caution">
    <text evidence="5">The sequence shown here is derived from an EMBL/GenBank/DDBJ whole genome shotgun (WGS) entry which is preliminary data.</text>
</comment>
<dbReference type="InterPro" id="IPR051737">
    <property type="entry name" value="L-xylulose/Carbonyl_redctase"/>
</dbReference>
<dbReference type="Pfam" id="PF00106">
    <property type="entry name" value="adh_short"/>
    <property type="match status" value="2"/>
</dbReference>
<evidence type="ECO:0000256" key="3">
    <source>
        <dbReference type="RuleBase" id="RU000363"/>
    </source>
</evidence>
<dbReference type="Proteomes" id="UP001217089">
    <property type="component" value="Unassembled WGS sequence"/>
</dbReference>
<dbReference type="SMART" id="SM00822">
    <property type="entry name" value="PKS_KR"/>
    <property type="match status" value="1"/>
</dbReference>
<reference evidence="5 6" key="1">
    <citation type="submission" date="2022-12" db="EMBL/GenBank/DDBJ databases">
        <title>Chromosome-level genome of Tegillarca granosa.</title>
        <authorList>
            <person name="Kim J."/>
        </authorList>
    </citation>
    <scope>NUCLEOTIDE SEQUENCE [LARGE SCALE GENOMIC DNA]</scope>
    <source>
        <strain evidence="5">Teg-2019</strain>
        <tissue evidence="5">Adductor muscle</tissue>
    </source>
</reference>
<name>A0ABQ9EM99_TEGGR</name>
<keyword evidence="6" id="KW-1185">Reference proteome</keyword>
<evidence type="ECO:0000313" key="5">
    <source>
        <dbReference type="EMBL" id="KAJ8306059.1"/>
    </source>
</evidence>
<dbReference type="InterPro" id="IPR002347">
    <property type="entry name" value="SDR_fam"/>
</dbReference>
<organism evidence="5 6">
    <name type="scientific">Tegillarca granosa</name>
    <name type="common">Malaysian cockle</name>
    <name type="synonym">Anadara granosa</name>
    <dbReference type="NCBI Taxonomy" id="220873"/>
    <lineage>
        <taxon>Eukaryota</taxon>
        <taxon>Metazoa</taxon>
        <taxon>Spiralia</taxon>
        <taxon>Lophotrochozoa</taxon>
        <taxon>Mollusca</taxon>
        <taxon>Bivalvia</taxon>
        <taxon>Autobranchia</taxon>
        <taxon>Pteriomorphia</taxon>
        <taxon>Arcoida</taxon>
        <taxon>Arcoidea</taxon>
        <taxon>Arcidae</taxon>
        <taxon>Tegillarca</taxon>
    </lineage>
</organism>
<proteinExistence type="inferred from homology"/>
<keyword evidence="2" id="KW-0521">NADP</keyword>
<dbReference type="InterPro" id="IPR036291">
    <property type="entry name" value="NAD(P)-bd_dom_sf"/>
</dbReference>
<gene>
    <name evidence="5" type="ORF">KUTeg_016604</name>
</gene>
<dbReference type="Gene3D" id="3.40.50.720">
    <property type="entry name" value="NAD(P)-binding Rossmann-like Domain"/>
    <property type="match status" value="2"/>
</dbReference>
<dbReference type="PRINTS" id="PR00081">
    <property type="entry name" value="GDHRDH"/>
</dbReference>
<comment type="similarity">
    <text evidence="1 3">Belongs to the short-chain dehydrogenases/reductases (SDR) family.</text>
</comment>
<dbReference type="SUPFAM" id="SSF51735">
    <property type="entry name" value="NAD(P)-binding Rossmann-fold domains"/>
    <property type="match status" value="2"/>
</dbReference>
<evidence type="ECO:0000256" key="2">
    <source>
        <dbReference type="ARBA" id="ARBA00022857"/>
    </source>
</evidence>
<evidence type="ECO:0000256" key="1">
    <source>
        <dbReference type="ARBA" id="ARBA00006484"/>
    </source>
</evidence>
<dbReference type="PANTHER" id="PTHR44252:SF3">
    <property type="entry name" value="D-ERYTHRULOSE REDUCTASE-RELATED"/>
    <property type="match status" value="1"/>
</dbReference>
<protein>
    <recommendedName>
        <fullName evidence="4">Ketoreductase domain-containing protein</fullName>
    </recommendedName>
</protein>
<dbReference type="PRINTS" id="PR00080">
    <property type="entry name" value="SDRFAMILY"/>
</dbReference>
<sequence length="333" mass="36982">MARRFEGKTALVTGGSRGIGKAISERLVKEGAKVYVIGRSQENLVKLEAENPSINTIQVDLRDWDKTKASVEKIGIVDLLVNNAGITHKEFFVDEKKEQFEDIINTNFKSAFNITQIMARCLIDSCRPGAVVNVSSVVGIKPSVPGLSSYCISKAMMDMLTKVTALELGPHGIRVNSINPTLVKTDMAKQYYEDKEFMQMFLNRHPLGKVATLDDAVNAIMFLLSEDSAMITGNWIGLRSMQTVGFFGKPFILFDIFGKTALVTGGSRGIGKAIAECLVKEEARVYVIGRSKENLERIKAGNQSIFTIQVDFKEIGTKRKHLWKNWDCLFACK</sequence>
<evidence type="ECO:0000259" key="4">
    <source>
        <dbReference type="SMART" id="SM00822"/>
    </source>
</evidence>